<feature type="transmembrane region" description="Helical" evidence="1">
    <location>
        <begin position="99"/>
        <end position="121"/>
    </location>
</feature>
<dbReference type="InterPro" id="IPR025495">
    <property type="entry name" value="DUF4386"/>
</dbReference>
<organism evidence="2 3">
    <name type="scientific">Rugamonas aquatica</name>
    <dbReference type="NCBI Taxonomy" id="2743357"/>
    <lineage>
        <taxon>Bacteria</taxon>
        <taxon>Pseudomonadati</taxon>
        <taxon>Pseudomonadota</taxon>
        <taxon>Betaproteobacteria</taxon>
        <taxon>Burkholderiales</taxon>
        <taxon>Oxalobacteraceae</taxon>
        <taxon>Telluria group</taxon>
        <taxon>Rugamonas</taxon>
    </lineage>
</organism>
<proteinExistence type="predicted"/>
<evidence type="ECO:0000313" key="3">
    <source>
        <dbReference type="Proteomes" id="UP000440498"/>
    </source>
</evidence>
<comment type="caution">
    <text evidence="2">The sequence shown here is derived from an EMBL/GenBank/DDBJ whole genome shotgun (WGS) entry which is preliminary data.</text>
</comment>
<reference evidence="2 3" key="1">
    <citation type="submission" date="2019-10" db="EMBL/GenBank/DDBJ databases">
        <title>Two novel species isolated from a subtropical stream in China.</title>
        <authorList>
            <person name="Lu H."/>
        </authorList>
    </citation>
    <scope>NUCLEOTIDE SEQUENCE [LARGE SCALE GENOMIC DNA]</scope>
    <source>
        <strain evidence="2 3">FT29W</strain>
    </source>
</reference>
<dbReference type="Proteomes" id="UP000440498">
    <property type="component" value="Unassembled WGS sequence"/>
</dbReference>
<name>A0A6A7NCD5_9BURK</name>
<feature type="transmembrane region" description="Helical" evidence="1">
    <location>
        <begin position="12"/>
        <end position="31"/>
    </location>
</feature>
<gene>
    <name evidence="2" type="ORF">GEV02_31790</name>
</gene>
<keyword evidence="1" id="KW-0812">Transmembrane</keyword>
<dbReference type="EMBL" id="WHUG01000026">
    <property type="protein sequence ID" value="MQA42725.1"/>
    <property type="molecule type" value="Genomic_DNA"/>
</dbReference>
<dbReference type="AlphaFoldDB" id="A0A6A7NCD5"/>
<keyword evidence="3" id="KW-1185">Reference proteome</keyword>
<feature type="transmembrane region" description="Helical" evidence="1">
    <location>
        <begin position="141"/>
        <end position="162"/>
    </location>
</feature>
<sequence>MHNLSKNARIAGFVYLLLILIAPLRLVYIPGKLFVSGDAAATIAGIAAHEQLFRLGIFADLVTGAVSLVLTFTLYRLFKDVNKTWALLMLMMGFMDTPLYFFNSLTDMATLILVQAPTYLAAFDQAQRTGLATLFLKMHNLMTFASEIFWGLWLFPLAALVYRSGFLPRFLAVWLTINGVAYLALSGAGLLRPEYNELVANLAFPCQLGEVAFALWILTMGAKPRQPAALRGAATTAA</sequence>
<protein>
    <submittedName>
        <fullName evidence="2">DUF4386 family protein</fullName>
    </submittedName>
</protein>
<accession>A0A6A7NCD5</accession>
<keyword evidence="1" id="KW-0472">Membrane</keyword>
<feature type="transmembrane region" description="Helical" evidence="1">
    <location>
        <begin position="171"/>
        <end position="192"/>
    </location>
</feature>
<feature type="transmembrane region" description="Helical" evidence="1">
    <location>
        <begin position="198"/>
        <end position="218"/>
    </location>
</feature>
<dbReference type="Pfam" id="PF14329">
    <property type="entry name" value="DUF4386"/>
    <property type="match status" value="1"/>
</dbReference>
<keyword evidence="1" id="KW-1133">Transmembrane helix</keyword>
<evidence type="ECO:0000256" key="1">
    <source>
        <dbReference type="SAM" id="Phobius"/>
    </source>
</evidence>
<dbReference type="RefSeq" id="WP_152841796.1">
    <property type="nucleotide sequence ID" value="NZ_WHUG01000026.1"/>
</dbReference>
<evidence type="ECO:0000313" key="2">
    <source>
        <dbReference type="EMBL" id="MQA42725.1"/>
    </source>
</evidence>
<feature type="transmembrane region" description="Helical" evidence="1">
    <location>
        <begin position="51"/>
        <end position="78"/>
    </location>
</feature>